<gene>
    <name evidence="3" type="ORF">JJB74_23455</name>
</gene>
<evidence type="ECO:0000256" key="1">
    <source>
        <dbReference type="ARBA" id="ARBA00008791"/>
    </source>
</evidence>
<evidence type="ECO:0000313" key="4">
    <source>
        <dbReference type="Proteomes" id="UP000622890"/>
    </source>
</evidence>
<evidence type="ECO:0000259" key="2">
    <source>
        <dbReference type="Pfam" id="PF00582"/>
    </source>
</evidence>
<protein>
    <submittedName>
        <fullName evidence="3">Universal stress protein</fullName>
    </submittedName>
</protein>
<dbReference type="Gene3D" id="3.40.50.620">
    <property type="entry name" value="HUPs"/>
    <property type="match status" value="1"/>
</dbReference>
<dbReference type="RefSeq" id="WP_200596012.1">
    <property type="nucleotide sequence ID" value="NZ_JAEPBG010000013.1"/>
</dbReference>
<dbReference type="Pfam" id="PF00582">
    <property type="entry name" value="Usp"/>
    <property type="match status" value="1"/>
</dbReference>
<name>A0A934SXJ4_9BURK</name>
<accession>A0A934SXJ4</accession>
<sequence>MFTTILVPTDGSELAEKAATAAVEFARRNGGRIIGLCVAEPYPYSPLAEPVFLPNAEVYEREAQQWAQTTVQRIAAMASQAGVPCETSTALSPDPSEEIVRTAAERGCDVIFIASHGRRGLSRMLLGSVTQKVLVLSKIPVLVFR</sequence>
<reference evidence="3" key="1">
    <citation type="submission" date="2021-01" db="EMBL/GenBank/DDBJ databases">
        <title>Genome sequence of strain Noviherbaspirillum sp. DKR-6.</title>
        <authorList>
            <person name="Chaudhary D.K."/>
        </authorList>
    </citation>
    <scope>NUCLEOTIDE SEQUENCE</scope>
    <source>
        <strain evidence="3">DKR-6</strain>
    </source>
</reference>
<dbReference type="AlphaFoldDB" id="A0A934SXJ4"/>
<dbReference type="PRINTS" id="PR01438">
    <property type="entry name" value="UNVRSLSTRESS"/>
</dbReference>
<dbReference type="PANTHER" id="PTHR46268:SF15">
    <property type="entry name" value="UNIVERSAL STRESS PROTEIN HP_0031"/>
    <property type="match status" value="1"/>
</dbReference>
<organism evidence="3 4">
    <name type="scientific">Noviherbaspirillum pedocola</name>
    <dbReference type="NCBI Taxonomy" id="2801341"/>
    <lineage>
        <taxon>Bacteria</taxon>
        <taxon>Pseudomonadati</taxon>
        <taxon>Pseudomonadota</taxon>
        <taxon>Betaproteobacteria</taxon>
        <taxon>Burkholderiales</taxon>
        <taxon>Oxalobacteraceae</taxon>
        <taxon>Noviherbaspirillum</taxon>
    </lineage>
</organism>
<dbReference type="InterPro" id="IPR014729">
    <property type="entry name" value="Rossmann-like_a/b/a_fold"/>
</dbReference>
<feature type="domain" description="UspA" evidence="2">
    <location>
        <begin position="1"/>
        <end position="145"/>
    </location>
</feature>
<dbReference type="InterPro" id="IPR006015">
    <property type="entry name" value="Universal_stress_UspA"/>
</dbReference>
<dbReference type="EMBL" id="JAEPBG010000013">
    <property type="protein sequence ID" value="MBK4737587.1"/>
    <property type="molecule type" value="Genomic_DNA"/>
</dbReference>
<dbReference type="PANTHER" id="PTHR46268">
    <property type="entry name" value="STRESS RESPONSE PROTEIN NHAX"/>
    <property type="match status" value="1"/>
</dbReference>
<proteinExistence type="inferred from homology"/>
<keyword evidence="4" id="KW-1185">Reference proteome</keyword>
<dbReference type="Proteomes" id="UP000622890">
    <property type="component" value="Unassembled WGS sequence"/>
</dbReference>
<comment type="similarity">
    <text evidence="1">Belongs to the universal stress protein A family.</text>
</comment>
<dbReference type="SUPFAM" id="SSF52402">
    <property type="entry name" value="Adenine nucleotide alpha hydrolases-like"/>
    <property type="match status" value="1"/>
</dbReference>
<dbReference type="InterPro" id="IPR006016">
    <property type="entry name" value="UspA"/>
</dbReference>
<comment type="caution">
    <text evidence="3">The sequence shown here is derived from an EMBL/GenBank/DDBJ whole genome shotgun (WGS) entry which is preliminary data.</text>
</comment>
<dbReference type="CDD" id="cd00293">
    <property type="entry name" value="USP-like"/>
    <property type="match status" value="1"/>
</dbReference>
<evidence type="ECO:0000313" key="3">
    <source>
        <dbReference type="EMBL" id="MBK4737587.1"/>
    </source>
</evidence>